<sequence length="109" mass="12459">MEEEESEVGMIEYEYLGKHWASFVTCRIHLSKLTTVPEDDITKNDMISDNLLSNSSNSVTVGNNANKCEGSVTPDDYRQMFSAEVIKNEKKTKLVFTIHEDGLRWRPQS</sequence>
<proteinExistence type="predicted"/>
<dbReference type="AlphaFoldDB" id="A0A8J5JTE9"/>
<dbReference type="Proteomes" id="UP000747542">
    <property type="component" value="Unassembled WGS sequence"/>
</dbReference>
<keyword evidence="2" id="KW-1185">Reference proteome</keyword>
<organism evidence="1 2">
    <name type="scientific">Homarus americanus</name>
    <name type="common">American lobster</name>
    <dbReference type="NCBI Taxonomy" id="6706"/>
    <lineage>
        <taxon>Eukaryota</taxon>
        <taxon>Metazoa</taxon>
        <taxon>Ecdysozoa</taxon>
        <taxon>Arthropoda</taxon>
        <taxon>Crustacea</taxon>
        <taxon>Multicrustacea</taxon>
        <taxon>Malacostraca</taxon>
        <taxon>Eumalacostraca</taxon>
        <taxon>Eucarida</taxon>
        <taxon>Decapoda</taxon>
        <taxon>Pleocyemata</taxon>
        <taxon>Astacidea</taxon>
        <taxon>Nephropoidea</taxon>
        <taxon>Nephropidae</taxon>
        <taxon>Homarus</taxon>
    </lineage>
</organism>
<comment type="caution">
    <text evidence="1">The sequence shown here is derived from an EMBL/GenBank/DDBJ whole genome shotgun (WGS) entry which is preliminary data.</text>
</comment>
<name>A0A8J5JTE9_HOMAM</name>
<accession>A0A8J5JTE9</accession>
<evidence type="ECO:0000313" key="1">
    <source>
        <dbReference type="EMBL" id="KAG7161748.1"/>
    </source>
</evidence>
<reference evidence="1" key="1">
    <citation type="journal article" date="2021" name="Sci. Adv.">
        <title>The American lobster genome reveals insights on longevity, neural, and immune adaptations.</title>
        <authorList>
            <person name="Polinski J.M."/>
            <person name="Zimin A.V."/>
            <person name="Clark K.F."/>
            <person name="Kohn A.B."/>
            <person name="Sadowski N."/>
            <person name="Timp W."/>
            <person name="Ptitsyn A."/>
            <person name="Khanna P."/>
            <person name="Romanova D.Y."/>
            <person name="Williams P."/>
            <person name="Greenwood S.J."/>
            <person name="Moroz L.L."/>
            <person name="Walt D.R."/>
            <person name="Bodnar A.G."/>
        </authorList>
    </citation>
    <scope>NUCLEOTIDE SEQUENCE</scope>
    <source>
        <strain evidence="1">GMGI-L3</strain>
    </source>
</reference>
<gene>
    <name evidence="1" type="ORF">Hamer_G007387</name>
</gene>
<protein>
    <submittedName>
        <fullName evidence="1">Uncharacterized protein</fullName>
    </submittedName>
</protein>
<evidence type="ECO:0000313" key="2">
    <source>
        <dbReference type="Proteomes" id="UP000747542"/>
    </source>
</evidence>
<dbReference type="EMBL" id="JAHLQT010028808">
    <property type="protein sequence ID" value="KAG7161748.1"/>
    <property type="molecule type" value="Genomic_DNA"/>
</dbReference>